<organism evidence="10 11">
    <name type="scientific">Maudiozyma exigua</name>
    <name type="common">Yeast</name>
    <name type="synonym">Kazachstania exigua</name>
    <dbReference type="NCBI Taxonomy" id="34358"/>
    <lineage>
        <taxon>Eukaryota</taxon>
        <taxon>Fungi</taxon>
        <taxon>Dikarya</taxon>
        <taxon>Ascomycota</taxon>
        <taxon>Saccharomycotina</taxon>
        <taxon>Saccharomycetes</taxon>
        <taxon>Saccharomycetales</taxon>
        <taxon>Saccharomycetaceae</taxon>
        <taxon>Maudiozyma</taxon>
    </lineage>
</organism>
<dbReference type="InterPro" id="IPR013041">
    <property type="entry name" value="Clathrin_app_Ig-like_sf"/>
</dbReference>
<evidence type="ECO:0000259" key="9">
    <source>
        <dbReference type="SMART" id="SM00809"/>
    </source>
</evidence>
<evidence type="ECO:0000256" key="3">
    <source>
        <dbReference type="ARBA" id="ARBA00022448"/>
    </source>
</evidence>
<evidence type="ECO:0000256" key="4">
    <source>
        <dbReference type="ARBA" id="ARBA00022927"/>
    </source>
</evidence>
<dbReference type="Pfam" id="PF01602">
    <property type="entry name" value="Adaptin_N"/>
    <property type="match status" value="1"/>
</dbReference>
<dbReference type="Pfam" id="PF02883">
    <property type="entry name" value="Alpha_adaptinC2"/>
    <property type="match status" value="1"/>
</dbReference>
<name>A0A9P6VUA1_MAUEX</name>
<proteinExistence type="inferred from homology"/>
<comment type="subcellular location">
    <subcellularLocation>
        <location evidence="1">Cytoplasmic vesicle membrane</location>
    </subcellularLocation>
    <subcellularLocation>
        <location evidence="2">Golgi apparatus</location>
    </subcellularLocation>
</comment>
<protein>
    <recommendedName>
        <fullName evidence="8">AP-1 complex subunit gamma</fullName>
    </recommendedName>
</protein>
<dbReference type="InterPro" id="IPR050840">
    <property type="entry name" value="Adaptor_Complx_Large_Subunit"/>
</dbReference>
<keyword evidence="6 8" id="KW-0472">Membrane</keyword>
<dbReference type="Proteomes" id="UP000750334">
    <property type="component" value="Unassembled WGS sequence"/>
</dbReference>
<keyword evidence="3 8" id="KW-0813">Transport</keyword>
<evidence type="ECO:0000256" key="6">
    <source>
        <dbReference type="ARBA" id="ARBA00023136"/>
    </source>
</evidence>
<dbReference type="SUPFAM" id="SSF49348">
    <property type="entry name" value="Clathrin adaptor appendage domain"/>
    <property type="match status" value="1"/>
</dbReference>
<evidence type="ECO:0000256" key="2">
    <source>
        <dbReference type="ARBA" id="ARBA00004555"/>
    </source>
</evidence>
<keyword evidence="7 8" id="KW-0968">Cytoplasmic vesicle</keyword>
<dbReference type="GO" id="GO:0016192">
    <property type="term" value="P:vesicle-mediated transport"/>
    <property type="evidence" value="ECO:0007669"/>
    <property type="project" value="InterPro"/>
</dbReference>
<keyword evidence="4 8" id="KW-0653">Protein transport</keyword>
<accession>A0A9P6VUA1</accession>
<dbReference type="InterPro" id="IPR011989">
    <property type="entry name" value="ARM-like"/>
</dbReference>
<dbReference type="PIRSF" id="PIRSF037094">
    <property type="entry name" value="AP1_complex_gamma"/>
    <property type="match status" value="1"/>
</dbReference>
<evidence type="ECO:0000256" key="8">
    <source>
        <dbReference type="PIRNR" id="PIRNR037094"/>
    </source>
</evidence>
<evidence type="ECO:0000256" key="7">
    <source>
        <dbReference type="ARBA" id="ARBA00023329"/>
    </source>
</evidence>
<comment type="similarity">
    <text evidence="8">Belongs to the adaptor complexes large subunit family.</text>
</comment>
<gene>
    <name evidence="10" type="primary">APL4</name>
    <name evidence="10" type="ORF">C6P45_002833</name>
</gene>
<dbReference type="InterPro" id="IPR017107">
    <property type="entry name" value="AP1_complex_gsu"/>
</dbReference>
<evidence type="ECO:0000313" key="11">
    <source>
        <dbReference type="Proteomes" id="UP000750334"/>
    </source>
</evidence>
<dbReference type="Gene3D" id="2.60.40.1230">
    <property type="match status" value="1"/>
</dbReference>
<dbReference type="InterPro" id="IPR008152">
    <property type="entry name" value="Clathrin_a/b/g-adaptin_app_Ig"/>
</dbReference>
<dbReference type="AlphaFoldDB" id="A0A9P6VUA1"/>
<evidence type="ECO:0000256" key="1">
    <source>
        <dbReference type="ARBA" id="ARBA00004156"/>
    </source>
</evidence>
<sequence length="863" mass="97055">MVASSLRSFIKDVRGAKTLADERSIITKQSAKIRTKLRDDRLSNEKKRVNIQKLLYLYILGEKTHFGQVESINLIASDNFVDKRLGYLATLLLLDESQDLLTLLTNMLNNDLQHPNKYIVALALTTLGCLSSTELARDLYPDVENILRTSTDPYLLRKALQCNAKLIFKDRSLLEIFPIDLIGSKLLNNQTVCTHGVLLGICKVLQAILISLDNSLKYHSDSELNDQDEQQRQKDLEQDISIVKTISELIPQLSSRLSSLNSKNLEPAYDVQGIQDPFLQCELIVTLKWFFKIGNNLKLEEITQHNSSFDYLLTQLATNTSSAKNPGNAILYEVTRSIFELQLSQPLRVLGINILANFLTPTKNSTIGNNVKYVGLNTLIKVVPEEPAAVQRYRKFISQCLYDYDISIKFRALALTFAIMNEQNLKELTTELVKFLEQISSSHYNYATSYIDMDDSKDLVVYTVDSLLRKFEIFSNGDDKAEMDTLLTILKKTGNFIDLEKVNEFLIAINNIDDLQHKINTFSQELSESFNKKENKNAPFENNTCMDLVLVWCLGEYADLIKLNSYTDSTILNDTSIVQYLLELNDRYRLSNDTRMIHYILTSALKLSAKIVDKQALENLRQIIVSHSKDANLMIQTKSVQYELLFNQPDSVKKLFLQAMPKFEKKIMDGTEANLSYRGLASSKPHETKNDILLDLLGDTTTTSKVAQSNAAPEKKNSDLLSELLASSGGSANTPATSGISAATNETISLPSDSVLIHEGNELQVYENIIDISSGLAHLELYIKAKENEIKNIQPLCAVPKTQKLTLSQLRPGNDIGVGEFAKQSLKISGSGKLKLRIKLSFQKNGNAASESEQFDYKLDKTI</sequence>
<dbReference type="EMBL" id="PUHR01000278">
    <property type="protein sequence ID" value="KAG0655875.1"/>
    <property type="molecule type" value="Genomic_DNA"/>
</dbReference>
<feature type="domain" description="Clathrin adaptor alpha/beta/gamma-adaptin appendage Ig-like subdomain" evidence="9">
    <location>
        <begin position="747"/>
        <end position="860"/>
    </location>
</feature>
<keyword evidence="5 8" id="KW-0333">Golgi apparatus</keyword>
<dbReference type="InterPro" id="IPR002553">
    <property type="entry name" value="Clathrin/coatomer_adapt-like_N"/>
</dbReference>
<reference evidence="10 11" key="1">
    <citation type="submission" date="2020-11" db="EMBL/GenBank/DDBJ databases">
        <title>Kefir isolates.</title>
        <authorList>
            <person name="Marcisauskas S."/>
            <person name="Kim Y."/>
            <person name="Blasche S."/>
        </authorList>
    </citation>
    <scope>NUCLEOTIDE SEQUENCE [LARGE SCALE GENOMIC DNA]</scope>
    <source>
        <strain evidence="10 11">OG2</strain>
    </source>
</reference>
<dbReference type="PANTHER" id="PTHR22780">
    <property type="entry name" value="ADAPTIN, ALPHA/GAMMA/EPSILON"/>
    <property type="match status" value="1"/>
</dbReference>
<dbReference type="SUPFAM" id="SSF48371">
    <property type="entry name" value="ARM repeat"/>
    <property type="match status" value="1"/>
</dbReference>
<dbReference type="Gene3D" id="1.25.10.10">
    <property type="entry name" value="Leucine-rich Repeat Variant"/>
    <property type="match status" value="1"/>
</dbReference>
<evidence type="ECO:0000313" key="10">
    <source>
        <dbReference type="EMBL" id="KAG0655875.1"/>
    </source>
</evidence>
<dbReference type="GO" id="GO:0030121">
    <property type="term" value="C:AP-1 adaptor complex"/>
    <property type="evidence" value="ECO:0007669"/>
    <property type="project" value="InterPro"/>
</dbReference>
<dbReference type="OrthoDB" id="28053at2759"/>
<dbReference type="GO" id="GO:0006886">
    <property type="term" value="P:intracellular protein transport"/>
    <property type="evidence" value="ECO:0007669"/>
    <property type="project" value="UniProtKB-UniRule"/>
</dbReference>
<dbReference type="InterPro" id="IPR016024">
    <property type="entry name" value="ARM-type_fold"/>
</dbReference>
<keyword evidence="11" id="KW-1185">Reference proteome</keyword>
<dbReference type="SMART" id="SM00809">
    <property type="entry name" value="Alpha_adaptinC2"/>
    <property type="match status" value="1"/>
</dbReference>
<comment type="caution">
    <text evidence="10">The sequence shown here is derived from an EMBL/GenBank/DDBJ whole genome shotgun (WGS) entry which is preliminary data.</text>
</comment>
<evidence type="ECO:0000256" key="5">
    <source>
        <dbReference type="ARBA" id="ARBA00023034"/>
    </source>
</evidence>